<sequence length="175" mass="20335">MKEFTVAAGCFWCLDAVYQRTRGVESSVCGYTGGNTFEPTYESVCTGETGHAEAIRVRFDETVVPEDVIMDMFFTTHDPTSLNRQGYDVGTQYRSALFYSNEEEKEFFRAQIERAQAMFDKPIVTTLEPLGTFYPAEDIHQDFEQRNPYNGYCQVIIDPKLRKAREYYKMWLRDT</sequence>
<evidence type="ECO:0000256" key="1">
    <source>
        <dbReference type="ARBA" id="ARBA00005591"/>
    </source>
</evidence>
<comment type="function">
    <text evidence="5">Has an important function as a repair enzyme for proteins that have been inactivated by oxidation. Catalyzes the reversible oxidation-reduction of methionine sulfoxide in proteins to methionine.</text>
</comment>
<dbReference type="SUPFAM" id="SSF55068">
    <property type="entry name" value="Peptide methionine sulfoxide reductase"/>
    <property type="match status" value="1"/>
</dbReference>
<comment type="catalytic activity">
    <reaction evidence="4 5">
        <text>[thioredoxin]-disulfide + L-methionine + H2O = L-methionine (S)-S-oxide + [thioredoxin]-dithiol</text>
        <dbReference type="Rhea" id="RHEA:19993"/>
        <dbReference type="Rhea" id="RHEA-COMP:10698"/>
        <dbReference type="Rhea" id="RHEA-COMP:10700"/>
        <dbReference type="ChEBI" id="CHEBI:15377"/>
        <dbReference type="ChEBI" id="CHEBI:29950"/>
        <dbReference type="ChEBI" id="CHEBI:50058"/>
        <dbReference type="ChEBI" id="CHEBI:57844"/>
        <dbReference type="ChEBI" id="CHEBI:58772"/>
        <dbReference type="EC" id="1.8.4.11"/>
    </reaction>
</comment>
<feature type="active site" evidence="5">
    <location>
        <position position="10"/>
    </location>
</feature>
<dbReference type="Gene3D" id="3.30.1060.10">
    <property type="entry name" value="Peptide methionine sulphoxide reductase MsrA"/>
    <property type="match status" value="1"/>
</dbReference>
<dbReference type="EMBL" id="WOGT01000001">
    <property type="protein sequence ID" value="MUN54182.1"/>
    <property type="molecule type" value="Genomic_DNA"/>
</dbReference>
<dbReference type="Pfam" id="PF01625">
    <property type="entry name" value="PMSR"/>
    <property type="match status" value="1"/>
</dbReference>
<keyword evidence="8" id="KW-1185">Reference proteome</keyword>
<comment type="similarity">
    <text evidence="1 5">Belongs to the MsrA Met sulfoxide reductase family.</text>
</comment>
<dbReference type="InterPro" id="IPR002569">
    <property type="entry name" value="Met_Sox_Rdtase_MsrA_dom"/>
</dbReference>
<evidence type="ECO:0000313" key="7">
    <source>
        <dbReference type="EMBL" id="MUN54182.1"/>
    </source>
</evidence>
<dbReference type="EC" id="1.8.4.11" evidence="5"/>
<feature type="domain" description="Peptide methionine sulphoxide reductase MsrA" evidence="6">
    <location>
        <begin position="4"/>
        <end position="154"/>
    </location>
</feature>
<keyword evidence="2 5" id="KW-0560">Oxidoreductase</keyword>
<evidence type="ECO:0000259" key="6">
    <source>
        <dbReference type="Pfam" id="PF01625"/>
    </source>
</evidence>
<organism evidence="7 8">
    <name type="scientific">Rothia koreensis</name>
    <dbReference type="NCBI Taxonomy" id="592378"/>
    <lineage>
        <taxon>Bacteria</taxon>
        <taxon>Bacillati</taxon>
        <taxon>Actinomycetota</taxon>
        <taxon>Actinomycetes</taxon>
        <taxon>Micrococcales</taxon>
        <taxon>Micrococcaceae</taxon>
        <taxon>Rothia</taxon>
    </lineage>
</organism>
<evidence type="ECO:0000313" key="8">
    <source>
        <dbReference type="Proteomes" id="UP000462152"/>
    </source>
</evidence>
<evidence type="ECO:0000256" key="5">
    <source>
        <dbReference type="HAMAP-Rule" id="MF_01401"/>
    </source>
</evidence>
<dbReference type="PANTHER" id="PTHR43774:SF1">
    <property type="entry name" value="PEPTIDE METHIONINE SULFOXIDE REDUCTASE MSRA 2"/>
    <property type="match status" value="1"/>
</dbReference>
<evidence type="ECO:0000256" key="2">
    <source>
        <dbReference type="ARBA" id="ARBA00023002"/>
    </source>
</evidence>
<comment type="catalytic activity">
    <reaction evidence="3 5">
        <text>L-methionyl-[protein] + [thioredoxin]-disulfide + H2O = L-methionyl-(S)-S-oxide-[protein] + [thioredoxin]-dithiol</text>
        <dbReference type="Rhea" id="RHEA:14217"/>
        <dbReference type="Rhea" id="RHEA-COMP:10698"/>
        <dbReference type="Rhea" id="RHEA-COMP:10700"/>
        <dbReference type="Rhea" id="RHEA-COMP:12313"/>
        <dbReference type="Rhea" id="RHEA-COMP:12315"/>
        <dbReference type="ChEBI" id="CHEBI:15377"/>
        <dbReference type="ChEBI" id="CHEBI:16044"/>
        <dbReference type="ChEBI" id="CHEBI:29950"/>
        <dbReference type="ChEBI" id="CHEBI:44120"/>
        <dbReference type="ChEBI" id="CHEBI:50058"/>
        <dbReference type="EC" id="1.8.4.11"/>
    </reaction>
</comment>
<protein>
    <recommendedName>
        <fullName evidence="5">Peptide methionine sulfoxide reductase MsrA</fullName>
        <shortName evidence="5">Protein-methionine-S-oxide reductase</shortName>
        <ecNumber evidence="5">1.8.4.11</ecNumber>
    </recommendedName>
    <alternativeName>
        <fullName evidence="5">Peptide-methionine (S)-S-oxide reductase</fullName>
        <shortName evidence="5">Peptide Met(O) reductase</shortName>
    </alternativeName>
</protein>
<evidence type="ECO:0000256" key="4">
    <source>
        <dbReference type="ARBA" id="ARBA00048782"/>
    </source>
</evidence>
<comment type="caution">
    <text evidence="7">The sequence shown here is derived from an EMBL/GenBank/DDBJ whole genome shotgun (WGS) entry which is preliminary data.</text>
</comment>
<evidence type="ECO:0000256" key="3">
    <source>
        <dbReference type="ARBA" id="ARBA00047806"/>
    </source>
</evidence>
<reference evidence="7 8" key="1">
    <citation type="submission" date="2019-12" db="EMBL/GenBank/DDBJ databases">
        <authorList>
            <person name="Li J."/>
            <person name="Shi Y."/>
            <person name="Xu G."/>
            <person name="Xiao D."/>
            <person name="Ran X."/>
        </authorList>
    </citation>
    <scope>NUCLEOTIDE SEQUENCE [LARGE SCALE GENOMIC DNA]</scope>
    <source>
        <strain evidence="7 8">JCM 15915</strain>
    </source>
</reference>
<dbReference type="AlphaFoldDB" id="A0A7K1LGW7"/>
<dbReference type="Proteomes" id="UP000462152">
    <property type="component" value="Unassembled WGS sequence"/>
</dbReference>
<name>A0A7K1LGW7_9MICC</name>
<dbReference type="GO" id="GO:0008113">
    <property type="term" value="F:peptide-methionine (S)-S-oxide reductase activity"/>
    <property type="evidence" value="ECO:0007669"/>
    <property type="project" value="UniProtKB-UniRule"/>
</dbReference>
<dbReference type="RefSeq" id="WP_129314258.1">
    <property type="nucleotide sequence ID" value="NZ_JBFCQO010000001.1"/>
</dbReference>
<proteinExistence type="inferred from homology"/>
<dbReference type="PANTHER" id="PTHR43774">
    <property type="entry name" value="PEPTIDE METHIONINE SULFOXIDE REDUCTASE"/>
    <property type="match status" value="1"/>
</dbReference>
<accession>A0A7K1LGW7</accession>
<dbReference type="InterPro" id="IPR036509">
    <property type="entry name" value="Met_Sox_Rdtase_MsrA_sf"/>
</dbReference>
<dbReference type="OrthoDB" id="4174719at2"/>
<dbReference type="NCBIfam" id="TIGR00401">
    <property type="entry name" value="msrA"/>
    <property type="match status" value="1"/>
</dbReference>
<gene>
    <name evidence="5 7" type="primary">msrA</name>
    <name evidence="7" type="ORF">GMA10_02935</name>
</gene>
<dbReference type="HAMAP" id="MF_01401">
    <property type="entry name" value="MsrA"/>
    <property type="match status" value="1"/>
</dbReference>